<proteinExistence type="predicted"/>
<sequence>MAAEDLDRRCDDYGWDVGVASELRPLSYGELMISVLSSRVAVKTVTAVMKLQQ</sequence>
<dbReference type="EMBL" id="BTGU01000100">
    <property type="protein sequence ID" value="GMN60548.1"/>
    <property type="molecule type" value="Genomic_DNA"/>
</dbReference>
<reference evidence="1" key="1">
    <citation type="submission" date="2023-07" db="EMBL/GenBank/DDBJ databases">
        <title>draft genome sequence of fig (Ficus carica).</title>
        <authorList>
            <person name="Takahashi T."/>
            <person name="Nishimura K."/>
        </authorList>
    </citation>
    <scope>NUCLEOTIDE SEQUENCE</scope>
</reference>
<comment type="caution">
    <text evidence="1">The sequence shown here is derived from an EMBL/GenBank/DDBJ whole genome shotgun (WGS) entry which is preliminary data.</text>
</comment>
<accession>A0AA88DS69</accession>
<evidence type="ECO:0000313" key="2">
    <source>
        <dbReference type="Proteomes" id="UP001187192"/>
    </source>
</evidence>
<name>A0AA88DS69_FICCA</name>
<dbReference type="Proteomes" id="UP001187192">
    <property type="component" value="Unassembled WGS sequence"/>
</dbReference>
<organism evidence="1 2">
    <name type="scientific">Ficus carica</name>
    <name type="common">Common fig</name>
    <dbReference type="NCBI Taxonomy" id="3494"/>
    <lineage>
        <taxon>Eukaryota</taxon>
        <taxon>Viridiplantae</taxon>
        <taxon>Streptophyta</taxon>
        <taxon>Embryophyta</taxon>
        <taxon>Tracheophyta</taxon>
        <taxon>Spermatophyta</taxon>
        <taxon>Magnoliopsida</taxon>
        <taxon>eudicotyledons</taxon>
        <taxon>Gunneridae</taxon>
        <taxon>Pentapetalae</taxon>
        <taxon>rosids</taxon>
        <taxon>fabids</taxon>
        <taxon>Rosales</taxon>
        <taxon>Moraceae</taxon>
        <taxon>Ficeae</taxon>
        <taxon>Ficus</taxon>
    </lineage>
</organism>
<keyword evidence="2" id="KW-1185">Reference proteome</keyword>
<dbReference type="AlphaFoldDB" id="A0AA88DS69"/>
<protein>
    <submittedName>
        <fullName evidence="1">Uncharacterized protein</fullName>
    </submittedName>
</protein>
<gene>
    <name evidence="1" type="ORF">TIFTF001_029631</name>
</gene>
<evidence type="ECO:0000313" key="1">
    <source>
        <dbReference type="EMBL" id="GMN60548.1"/>
    </source>
</evidence>